<keyword evidence="5" id="KW-0527">Neuropeptide</keyword>
<evidence type="ECO:0000256" key="1">
    <source>
        <dbReference type="ARBA" id="ARBA00004613"/>
    </source>
</evidence>
<comment type="subcellular location">
    <subcellularLocation>
        <location evidence="1">Secreted</location>
    </subcellularLocation>
</comment>
<dbReference type="InParanoid" id="A0A6I8TBC9"/>
<dbReference type="GO" id="GO:0005576">
    <property type="term" value="C:extracellular region"/>
    <property type="evidence" value="ECO:0007669"/>
    <property type="project" value="UniProtKB-SubCell"/>
</dbReference>
<feature type="compositionally biased region" description="Basic and acidic residues" evidence="6">
    <location>
        <begin position="210"/>
        <end position="224"/>
    </location>
</feature>
<dbReference type="GO" id="GO:0007218">
    <property type="term" value="P:neuropeptide signaling pathway"/>
    <property type="evidence" value="ECO:0007669"/>
    <property type="project" value="UniProtKB-KW"/>
</dbReference>
<dbReference type="GO" id="GO:0005184">
    <property type="term" value="F:neuropeptide hormone activity"/>
    <property type="evidence" value="ECO:0007669"/>
    <property type="project" value="InterPro"/>
</dbReference>
<sequence length="224" mass="25164">MLVITKLLMTSDRAKLVREIAAFAFLFRTSSWWKNSLQLLHRKITFQATTLRQNPSDLDSVSEGRHKRGPTVGLFAFPRVGRSDPDLLEWSDAAAVAAALPLELADDYEDYPIREAKRQGLVPFPRVGRSGMNAARFYWPKTMMPQQQKRAGNSGANSGMWFGPRLGKRANAASTEIKGTEVYTPRLGRNSERPQIGESGDLNARSSSRSKLEDFERLFRSSDN</sequence>
<organism evidence="7 8">
    <name type="scientific">Aedes aegypti</name>
    <name type="common">Yellowfever mosquito</name>
    <name type="synonym">Culex aegypti</name>
    <dbReference type="NCBI Taxonomy" id="7159"/>
    <lineage>
        <taxon>Eukaryota</taxon>
        <taxon>Metazoa</taxon>
        <taxon>Ecdysozoa</taxon>
        <taxon>Arthropoda</taxon>
        <taxon>Hexapoda</taxon>
        <taxon>Insecta</taxon>
        <taxon>Pterygota</taxon>
        <taxon>Neoptera</taxon>
        <taxon>Endopterygota</taxon>
        <taxon>Diptera</taxon>
        <taxon>Nematocera</taxon>
        <taxon>Culicoidea</taxon>
        <taxon>Culicidae</taxon>
        <taxon>Culicinae</taxon>
        <taxon>Aedini</taxon>
        <taxon>Aedes</taxon>
        <taxon>Stegomyia</taxon>
    </lineage>
</organism>
<evidence type="ECO:0000313" key="7">
    <source>
        <dbReference type="EnsemblMetazoa" id="AAEL005444-PB"/>
    </source>
</evidence>
<dbReference type="Proteomes" id="UP000008820">
    <property type="component" value="Chromosome 1"/>
</dbReference>
<evidence type="ECO:0000256" key="3">
    <source>
        <dbReference type="ARBA" id="ARBA00022525"/>
    </source>
</evidence>
<evidence type="ECO:0000256" key="6">
    <source>
        <dbReference type="SAM" id="MobiDB-lite"/>
    </source>
</evidence>
<evidence type="ECO:0000313" key="8">
    <source>
        <dbReference type="Proteomes" id="UP000008820"/>
    </source>
</evidence>
<dbReference type="AlphaFoldDB" id="A0A6I8TBC9"/>
<evidence type="ECO:0000256" key="4">
    <source>
        <dbReference type="ARBA" id="ARBA00022815"/>
    </source>
</evidence>
<reference evidence="7" key="2">
    <citation type="submission" date="2020-05" db="UniProtKB">
        <authorList>
            <consortium name="EnsemblMetazoa"/>
        </authorList>
    </citation>
    <scope>IDENTIFICATION</scope>
    <source>
        <strain evidence="7">LVP_AGWG</strain>
    </source>
</reference>
<evidence type="ECO:0000256" key="5">
    <source>
        <dbReference type="ARBA" id="ARBA00023320"/>
    </source>
</evidence>
<protein>
    <submittedName>
        <fullName evidence="7">Uncharacterized protein</fullName>
    </submittedName>
</protein>
<dbReference type="PROSITE" id="PS00539">
    <property type="entry name" value="PYROKININ"/>
    <property type="match status" value="1"/>
</dbReference>
<feature type="region of interest" description="Disordered" evidence="6">
    <location>
        <begin position="174"/>
        <end position="224"/>
    </location>
</feature>
<reference evidence="7 8" key="1">
    <citation type="submission" date="2017-06" db="EMBL/GenBank/DDBJ databases">
        <title>Aedes aegypti genome working group (AGWG) sequencing and assembly.</title>
        <authorList>
            <consortium name="Aedes aegypti Genome Working Group (AGWG)"/>
            <person name="Matthews B.J."/>
        </authorList>
    </citation>
    <scope>NUCLEOTIDE SEQUENCE [LARGE SCALE GENOMIC DNA]</scope>
    <source>
        <strain evidence="7 8">LVP_AGWG</strain>
    </source>
</reference>
<keyword evidence="4" id="KW-0027">Amidation</keyword>
<dbReference type="InterPro" id="IPR001484">
    <property type="entry name" value="Pyrokinin_CS"/>
</dbReference>
<evidence type="ECO:0000256" key="2">
    <source>
        <dbReference type="ARBA" id="ARBA00007714"/>
    </source>
</evidence>
<comment type="similarity">
    <text evidence="2">Belongs to the pyrokinin family.</text>
</comment>
<dbReference type="EnsemblMetazoa" id="AAEL005444-RB">
    <property type="protein sequence ID" value="AAEL005444-PB"/>
    <property type="gene ID" value="AAEL005444"/>
</dbReference>
<keyword evidence="8" id="KW-1185">Reference proteome</keyword>
<dbReference type="OrthoDB" id="6430009at2759"/>
<gene>
    <name evidence="7" type="primary">5566490</name>
</gene>
<accession>A0A6I8TBC9</accession>
<name>A0A6I8TBC9_AEDAE</name>
<proteinExistence type="inferred from homology"/>
<keyword evidence="3" id="KW-0964">Secreted</keyword>